<keyword evidence="5 13" id="KW-1003">Cell membrane</keyword>
<evidence type="ECO:0000256" key="12">
    <source>
        <dbReference type="ARBA" id="ARBA00025078"/>
    </source>
</evidence>
<evidence type="ECO:0000256" key="10">
    <source>
        <dbReference type="ARBA" id="ARBA00023136"/>
    </source>
</evidence>
<evidence type="ECO:0000256" key="14">
    <source>
        <dbReference type="SAM" id="MobiDB-lite"/>
    </source>
</evidence>
<feature type="transmembrane region" description="Helical" evidence="13">
    <location>
        <begin position="34"/>
        <end position="54"/>
    </location>
</feature>
<comment type="subcellular location">
    <subcellularLocation>
        <location evidence="1">Cell membrane</location>
        <topology evidence="1">Multi-pass membrane protein</topology>
    </subcellularLocation>
</comment>
<dbReference type="RefSeq" id="WP_147185429.1">
    <property type="nucleotide sequence ID" value="NZ_CP042382.1"/>
</dbReference>
<dbReference type="PANTHER" id="PTHR30531:SF12">
    <property type="entry name" value="FLAGELLAR BIOSYNTHETIC PROTEIN FLHB"/>
    <property type="match status" value="1"/>
</dbReference>
<feature type="transmembrane region" description="Helical" evidence="13">
    <location>
        <begin position="190"/>
        <end position="215"/>
    </location>
</feature>
<dbReference type="PRINTS" id="PR00950">
    <property type="entry name" value="TYPE3IMSPROT"/>
</dbReference>
<evidence type="ECO:0000313" key="15">
    <source>
        <dbReference type="EMBL" id="QEA40259.1"/>
    </source>
</evidence>
<feature type="compositionally biased region" description="Basic and acidic residues" evidence="14">
    <location>
        <begin position="223"/>
        <end position="241"/>
    </location>
</feature>
<feature type="transmembrane region" description="Helical" evidence="13">
    <location>
        <begin position="150"/>
        <end position="170"/>
    </location>
</feature>
<evidence type="ECO:0000313" key="16">
    <source>
        <dbReference type="Proteomes" id="UP000321272"/>
    </source>
</evidence>
<name>A0A5B8ST55_9GAMM</name>
<evidence type="ECO:0000256" key="1">
    <source>
        <dbReference type="ARBA" id="ARBA00004651"/>
    </source>
</evidence>
<evidence type="ECO:0000256" key="3">
    <source>
        <dbReference type="ARBA" id="ARBA00021622"/>
    </source>
</evidence>
<keyword evidence="8 13" id="KW-0653">Protein transport</keyword>
<evidence type="ECO:0000256" key="5">
    <source>
        <dbReference type="ARBA" id="ARBA00022475"/>
    </source>
</evidence>
<evidence type="ECO:0000256" key="8">
    <source>
        <dbReference type="ARBA" id="ARBA00022927"/>
    </source>
</evidence>
<dbReference type="OrthoDB" id="9807950at2"/>
<protein>
    <recommendedName>
        <fullName evidence="3 13">Flagellar biosynthetic protein FlhB</fullName>
    </recommendedName>
</protein>
<dbReference type="InterPro" id="IPR006135">
    <property type="entry name" value="T3SS_substrate_exporter"/>
</dbReference>
<dbReference type="GO" id="GO:0009306">
    <property type="term" value="P:protein secretion"/>
    <property type="evidence" value="ECO:0007669"/>
    <property type="project" value="InterPro"/>
</dbReference>
<proteinExistence type="inferred from homology"/>
<keyword evidence="16" id="KW-1185">Reference proteome</keyword>
<dbReference type="Proteomes" id="UP000321272">
    <property type="component" value="Chromosome"/>
</dbReference>
<dbReference type="Pfam" id="PF01312">
    <property type="entry name" value="Bac_export_2"/>
    <property type="match status" value="1"/>
</dbReference>
<evidence type="ECO:0000256" key="9">
    <source>
        <dbReference type="ARBA" id="ARBA00022989"/>
    </source>
</evidence>
<gene>
    <name evidence="13 15" type="primary">flhB</name>
    <name evidence="15" type="ORF">FGL86_15000</name>
</gene>
<dbReference type="InterPro" id="IPR006136">
    <property type="entry name" value="FlhB"/>
</dbReference>
<dbReference type="NCBIfam" id="TIGR00328">
    <property type="entry name" value="flhB"/>
    <property type="match status" value="1"/>
</dbReference>
<keyword evidence="15" id="KW-0282">Flagellum</keyword>
<dbReference type="AlphaFoldDB" id="A0A5B8ST55"/>
<keyword evidence="7 13" id="KW-1005">Bacterial flagellum biogenesis</keyword>
<dbReference type="GO" id="GO:0044780">
    <property type="term" value="P:bacterial-type flagellum assembly"/>
    <property type="evidence" value="ECO:0007669"/>
    <property type="project" value="InterPro"/>
</dbReference>
<evidence type="ECO:0000256" key="11">
    <source>
        <dbReference type="ARBA" id="ARBA00023225"/>
    </source>
</evidence>
<feature type="region of interest" description="Disordered" evidence="14">
    <location>
        <begin position="223"/>
        <end position="249"/>
    </location>
</feature>
<dbReference type="EMBL" id="CP042382">
    <property type="protein sequence ID" value="QEA40259.1"/>
    <property type="molecule type" value="Genomic_DNA"/>
</dbReference>
<dbReference type="KEGG" id="paur:FGL86_15000"/>
<comment type="similarity">
    <text evidence="2 13">Belongs to the type III secretion exporter family.</text>
</comment>
<feature type="region of interest" description="Disordered" evidence="14">
    <location>
        <begin position="358"/>
        <end position="382"/>
    </location>
</feature>
<comment type="function">
    <text evidence="12 13">Required for formation of the rod structure in the basal body of the flagellar apparatus. Together with FliI and FliH, may constitute the export apparatus of flagellin.</text>
</comment>
<evidence type="ECO:0000256" key="13">
    <source>
        <dbReference type="RuleBase" id="RU364091"/>
    </source>
</evidence>
<dbReference type="PANTHER" id="PTHR30531">
    <property type="entry name" value="FLAGELLAR BIOSYNTHETIC PROTEIN FLHB"/>
    <property type="match status" value="1"/>
</dbReference>
<accession>A0A5B8ST55</accession>
<evidence type="ECO:0000256" key="7">
    <source>
        <dbReference type="ARBA" id="ARBA00022795"/>
    </source>
</evidence>
<dbReference type="SUPFAM" id="SSF160544">
    <property type="entry name" value="EscU C-terminal domain-like"/>
    <property type="match status" value="1"/>
</dbReference>
<keyword evidence="10 13" id="KW-0472">Membrane</keyword>
<keyword evidence="15" id="KW-0969">Cilium</keyword>
<reference evidence="15 16" key="1">
    <citation type="submission" date="2019-06" db="EMBL/GenBank/DDBJ databases">
        <title>Genome analyses of bacteria isolated from kimchi.</title>
        <authorList>
            <person name="Lee S."/>
            <person name="Ahn S."/>
            <person name="Roh S."/>
        </authorList>
    </citation>
    <scope>NUCLEOTIDE SEQUENCE [LARGE SCALE GENOMIC DNA]</scope>
    <source>
        <strain evidence="15 16">CBA4606</strain>
    </source>
</reference>
<dbReference type="InterPro" id="IPR029025">
    <property type="entry name" value="T3SS_substrate_exporter_C"/>
</dbReference>
<evidence type="ECO:0000256" key="4">
    <source>
        <dbReference type="ARBA" id="ARBA00022448"/>
    </source>
</evidence>
<keyword evidence="9 13" id="KW-1133">Transmembrane helix</keyword>
<feature type="transmembrane region" description="Helical" evidence="13">
    <location>
        <begin position="94"/>
        <end position="117"/>
    </location>
</feature>
<keyword evidence="4 13" id="KW-0813">Transport</keyword>
<keyword evidence="11 13" id="KW-1006">Bacterial flagellum protein export</keyword>
<sequence>MADETSDQEKTEEATPRRLQKARDDGQVARSRELTTFLLLLGGVMGLWFMGQLLNDQLSGVMEQAFTFDRAHAFEPNVMLVKALDLGQRTLLSLIPLFLLLTVLALAAPVMLGGWLFSGKSLKPQFSKLNPLKGLKRMFSSQALAELAKAIAKSVLVGGVATFFLMTHLGEFMTLMDMPTHQALAHALRLTAQACGLMILTLVVVILIDVPYQLWSHAKKMRMSKEEVKREHKESEGDPQQKARIRSQQQAMARGRMMSKVPAADVIVTNPTHYAVALAYDETGMGAPRVVAKGADQVAARIRELGREHRIPLLEAPPLARALYGHVDLDQEIPVALYTAVAEVLAWAFGLKRAQTEGSEAPVTPRNLPVPQELDIDAASGE</sequence>
<keyword evidence="15" id="KW-0966">Cell projection</keyword>
<feature type="compositionally biased region" description="Basic and acidic residues" evidence="14">
    <location>
        <begin position="7"/>
        <end position="26"/>
    </location>
</feature>
<evidence type="ECO:0000256" key="6">
    <source>
        <dbReference type="ARBA" id="ARBA00022692"/>
    </source>
</evidence>
<dbReference type="GO" id="GO:0005886">
    <property type="term" value="C:plasma membrane"/>
    <property type="evidence" value="ECO:0007669"/>
    <property type="project" value="UniProtKB-SubCell"/>
</dbReference>
<evidence type="ECO:0000256" key="2">
    <source>
        <dbReference type="ARBA" id="ARBA00010690"/>
    </source>
</evidence>
<keyword evidence="6 13" id="KW-0812">Transmembrane</keyword>
<feature type="region of interest" description="Disordered" evidence="14">
    <location>
        <begin position="1"/>
        <end position="26"/>
    </location>
</feature>
<dbReference type="FunFam" id="3.40.1690.10:FF:000001">
    <property type="entry name" value="Flagellar biosynthetic protein FlhB"/>
    <property type="match status" value="1"/>
</dbReference>
<organism evidence="15 16">
    <name type="scientific">Pistricoccus aurantiacus</name>
    <dbReference type="NCBI Taxonomy" id="1883414"/>
    <lineage>
        <taxon>Bacteria</taxon>
        <taxon>Pseudomonadati</taxon>
        <taxon>Pseudomonadota</taxon>
        <taxon>Gammaproteobacteria</taxon>
        <taxon>Oceanospirillales</taxon>
        <taxon>Halomonadaceae</taxon>
        <taxon>Pistricoccus</taxon>
    </lineage>
</organism>
<dbReference type="Gene3D" id="3.40.1690.10">
    <property type="entry name" value="secretion proteins EscU"/>
    <property type="match status" value="1"/>
</dbReference>